<sequence length="211" mass="23369">MFAHNLFFFIMAMVIAKDEGRTGGKICKQPLRRVPFTPYNRPRSAVRGICRPPPVDEAGRSGWFAKKLFDSAARLVVKSVSRLFSVFVKDIAATPAVLLCAGENSGAMEEVSEVPTDPCPIPSSSFVQPTDPSPISSSSFESSQIVKAAEKQKSSYEVREQGGNSLDIRLSIPYDGSDTSRQELISHVHDIFQLEEQLNQKKFSRKVFLNL</sequence>
<keyword evidence="3" id="KW-1185">Reference proteome</keyword>
<reference evidence="2 3" key="1">
    <citation type="journal article" date="2021" name="Hortic Res">
        <title>Chromosome-scale assembly of the Dendrobium chrysotoxum genome enhances the understanding of orchid evolution.</title>
        <authorList>
            <person name="Zhang Y."/>
            <person name="Zhang G.Q."/>
            <person name="Zhang D."/>
            <person name="Liu X.D."/>
            <person name="Xu X.Y."/>
            <person name="Sun W.H."/>
            <person name="Yu X."/>
            <person name="Zhu X."/>
            <person name="Wang Z.W."/>
            <person name="Zhao X."/>
            <person name="Zhong W.Y."/>
            <person name="Chen H."/>
            <person name="Yin W.L."/>
            <person name="Huang T."/>
            <person name="Niu S.C."/>
            <person name="Liu Z.J."/>
        </authorList>
    </citation>
    <scope>NUCLEOTIDE SEQUENCE [LARGE SCALE GENOMIC DNA]</scope>
    <source>
        <strain evidence="2">Lindl</strain>
    </source>
</reference>
<dbReference type="EMBL" id="JAGFBR010000017">
    <property type="protein sequence ID" value="KAH0452373.1"/>
    <property type="molecule type" value="Genomic_DNA"/>
</dbReference>
<evidence type="ECO:0000313" key="3">
    <source>
        <dbReference type="Proteomes" id="UP000775213"/>
    </source>
</evidence>
<dbReference type="Proteomes" id="UP000775213">
    <property type="component" value="Unassembled WGS sequence"/>
</dbReference>
<keyword evidence="1" id="KW-0732">Signal</keyword>
<dbReference type="PANTHER" id="PTHR33416">
    <property type="entry name" value="NUCLEAR PORE COMPLEX PROTEIN NUP1"/>
    <property type="match status" value="1"/>
</dbReference>
<evidence type="ECO:0000313" key="2">
    <source>
        <dbReference type="EMBL" id="KAH0452373.1"/>
    </source>
</evidence>
<protein>
    <submittedName>
        <fullName evidence="2">Uncharacterized protein</fullName>
    </submittedName>
</protein>
<dbReference type="PANTHER" id="PTHR33416:SF20">
    <property type="entry name" value="NUCLEAR PORE COMPLEX PROTEIN NUP1"/>
    <property type="match status" value="1"/>
</dbReference>
<comment type="caution">
    <text evidence="2">The sequence shown here is derived from an EMBL/GenBank/DDBJ whole genome shotgun (WGS) entry which is preliminary data.</text>
</comment>
<dbReference type="GO" id="GO:0071763">
    <property type="term" value="P:nuclear membrane organization"/>
    <property type="evidence" value="ECO:0007669"/>
    <property type="project" value="TreeGrafter"/>
</dbReference>
<evidence type="ECO:0000256" key="1">
    <source>
        <dbReference type="SAM" id="SignalP"/>
    </source>
</evidence>
<dbReference type="AlphaFoldDB" id="A0AAV7GAL0"/>
<proteinExistence type="predicted"/>
<dbReference type="GO" id="GO:0005635">
    <property type="term" value="C:nuclear envelope"/>
    <property type="evidence" value="ECO:0007669"/>
    <property type="project" value="TreeGrafter"/>
</dbReference>
<organism evidence="2 3">
    <name type="scientific">Dendrobium chrysotoxum</name>
    <name type="common">Orchid</name>
    <dbReference type="NCBI Taxonomy" id="161865"/>
    <lineage>
        <taxon>Eukaryota</taxon>
        <taxon>Viridiplantae</taxon>
        <taxon>Streptophyta</taxon>
        <taxon>Embryophyta</taxon>
        <taxon>Tracheophyta</taxon>
        <taxon>Spermatophyta</taxon>
        <taxon>Magnoliopsida</taxon>
        <taxon>Liliopsida</taxon>
        <taxon>Asparagales</taxon>
        <taxon>Orchidaceae</taxon>
        <taxon>Epidendroideae</taxon>
        <taxon>Malaxideae</taxon>
        <taxon>Dendrobiinae</taxon>
        <taxon>Dendrobium</taxon>
    </lineage>
</organism>
<feature type="chain" id="PRO_5044023527" evidence="1">
    <location>
        <begin position="17"/>
        <end position="211"/>
    </location>
</feature>
<feature type="signal peptide" evidence="1">
    <location>
        <begin position="1"/>
        <end position="16"/>
    </location>
</feature>
<name>A0AAV7GAL0_DENCH</name>
<accession>A0AAV7GAL0</accession>
<gene>
    <name evidence="2" type="ORF">IEQ34_019672</name>
</gene>